<comment type="caution">
    <text evidence="1">The sequence shown here is derived from an EMBL/GenBank/DDBJ whole genome shotgun (WGS) entry which is preliminary data.</text>
</comment>
<accession>A0ABQ6A106</accession>
<organism evidence="1 2">
    <name type="scientific">Marinospirillum insulare</name>
    <dbReference type="NCBI Taxonomy" id="217169"/>
    <lineage>
        <taxon>Bacteria</taxon>
        <taxon>Pseudomonadati</taxon>
        <taxon>Pseudomonadota</taxon>
        <taxon>Gammaproteobacteria</taxon>
        <taxon>Oceanospirillales</taxon>
        <taxon>Oceanospirillaceae</taxon>
        <taxon>Marinospirillum</taxon>
    </lineage>
</organism>
<name>A0ABQ6A106_9GAMM</name>
<dbReference type="RefSeq" id="WP_027851679.1">
    <property type="nucleotide sequence ID" value="NZ_BSOR01000022.1"/>
</dbReference>
<evidence type="ECO:0000313" key="1">
    <source>
        <dbReference type="EMBL" id="GLR63933.1"/>
    </source>
</evidence>
<evidence type="ECO:0000313" key="2">
    <source>
        <dbReference type="Proteomes" id="UP001156682"/>
    </source>
</evidence>
<sequence>MTALFKAFTNLKKQFPGTHRGNRCGHDPKFSPLPALTWKGTKLKRLPFISQSEGSAYHFFSQHYKMIFHKSPHLRAAINSKSGVMRSENREKLCLTTQGLLRNIDLATMKLKEGRTLGEVLRFVSHALDAEKCYRRFSPERFFDGLNILSDAGLIFYRIPSAKKRDSGEWQAQPADIAFTYRFWRLLGYSRSEILRVKQTAKSKQLKKQSALEQANQEVFTNKLKRMNKGRNAYGTQTVKSKVNTSPDYDKEVLISKITTRWCLEYPLEIVREMKDQIINKTYNELAELGAKLGV</sequence>
<keyword evidence="2" id="KW-1185">Reference proteome</keyword>
<protein>
    <submittedName>
        <fullName evidence="1">Uncharacterized protein</fullName>
    </submittedName>
</protein>
<gene>
    <name evidence="1" type="ORF">GCM10007878_13710</name>
</gene>
<proteinExistence type="predicted"/>
<dbReference type="EMBL" id="BSOR01000022">
    <property type="protein sequence ID" value="GLR63933.1"/>
    <property type="molecule type" value="Genomic_DNA"/>
</dbReference>
<reference evidence="2" key="1">
    <citation type="journal article" date="2019" name="Int. J. Syst. Evol. Microbiol.">
        <title>The Global Catalogue of Microorganisms (GCM) 10K type strain sequencing project: providing services to taxonomists for standard genome sequencing and annotation.</title>
        <authorList>
            <consortium name="The Broad Institute Genomics Platform"/>
            <consortium name="The Broad Institute Genome Sequencing Center for Infectious Disease"/>
            <person name="Wu L."/>
            <person name="Ma J."/>
        </authorList>
    </citation>
    <scope>NUCLEOTIDE SEQUENCE [LARGE SCALE GENOMIC DNA]</scope>
    <source>
        <strain evidence="2">NBRC 100033</strain>
    </source>
</reference>
<dbReference type="Proteomes" id="UP001156682">
    <property type="component" value="Unassembled WGS sequence"/>
</dbReference>